<gene>
    <name evidence="1" type="ORF">DL762_009851</name>
</gene>
<sequence>MQYHLRRGKLQDGRRPVATRLCRCVAAELPDSTPSSFSSSTLALTPPPPGPALEVGVAVELIAEAPGVDGLVGGGAGAEAAVELSRDQALHALARADDEAWPRRR</sequence>
<name>A0ABY0GVF1_9PEZI</name>
<dbReference type="Proteomes" id="UP000294003">
    <property type="component" value="Unassembled WGS sequence"/>
</dbReference>
<proteinExistence type="predicted"/>
<comment type="caution">
    <text evidence="1">The sequence shown here is derived from an EMBL/GenBank/DDBJ whole genome shotgun (WGS) entry which is preliminary data.</text>
</comment>
<evidence type="ECO:0000313" key="2">
    <source>
        <dbReference type="Proteomes" id="UP000294003"/>
    </source>
</evidence>
<reference evidence="1 2" key="1">
    <citation type="submission" date="2018-06" db="EMBL/GenBank/DDBJ databases">
        <title>Complete Genomes of Monosporascus.</title>
        <authorList>
            <person name="Robinson A.J."/>
            <person name="Natvig D.O."/>
        </authorList>
    </citation>
    <scope>NUCLEOTIDE SEQUENCE [LARGE SCALE GENOMIC DNA]</scope>
    <source>
        <strain evidence="1 2">CBS 609.92</strain>
    </source>
</reference>
<protein>
    <submittedName>
        <fullName evidence="1">Uncharacterized protein</fullName>
    </submittedName>
</protein>
<dbReference type="EMBL" id="QJNS01000624">
    <property type="protein sequence ID" value="RYO76169.1"/>
    <property type="molecule type" value="Genomic_DNA"/>
</dbReference>
<organism evidence="1 2">
    <name type="scientific">Monosporascus cannonballus</name>
    <dbReference type="NCBI Taxonomy" id="155416"/>
    <lineage>
        <taxon>Eukaryota</taxon>
        <taxon>Fungi</taxon>
        <taxon>Dikarya</taxon>
        <taxon>Ascomycota</taxon>
        <taxon>Pezizomycotina</taxon>
        <taxon>Sordariomycetes</taxon>
        <taxon>Xylariomycetidae</taxon>
        <taxon>Xylariales</taxon>
        <taxon>Xylariales incertae sedis</taxon>
        <taxon>Monosporascus</taxon>
    </lineage>
</organism>
<evidence type="ECO:0000313" key="1">
    <source>
        <dbReference type="EMBL" id="RYO76169.1"/>
    </source>
</evidence>
<keyword evidence="2" id="KW-1185">Reference proteome</keyword>
<accession>A0ABY0GVF1</accession>